<dbReference type="EMBL" id="QXFU01001409">
    <property type="protein sequence ID" value="KAE9003008.1"/>
    <property type="molecule type" value="Genomic_DNA"/>
</dbReference>
<evidence type="ECO:0000313" key="3">
    <source>
        <dbReference type="Proteomes" id="UP000435112"/>
    </source>
</evidence>
<reference evidence="2 3" key="1">
    <citation type="submission" date="2018-09" db="EMBL/GenBank/DDBJ databases">
        <title>Genomic investigation of the strawberry pathogen Phytophthora fragariae indicates pathogenicity is determined by transcriptional variation in three key races.</title>
        <authorList>
            <person name="Adams T.M."/>
            <person name="Armitage A.D."/>
            <person name="Sobczyk M.K."/>
            <person name="Bates H.J."/>
            <person name="Dunwell J.M."/>
            <person name="Nellist C.F."/>
            <person name="Harrison R.J."/>
        </authorList>
    </citation>
    <scope>NUCLEOTIDE SEQUENCE [LARGE SCALE GENOMIC DNA]</scope>
    <source>
        <strain evidence="2 3">SCRP324</strain>
    </source>
</reference>
<name>A0A6A3KBR3_9STRA</name>
<dbReference type="OrthoDB" id="127445at2759"/>
<feature type="compositionally biased region" description="Basic residues" evidence="1">
    <location>
        <begin position="107"/>
        <end position="123"/>
    </location>
</feature>
<feature type="compositionally biased region" description="Basic residues" evidence="1">
    <location>
        <begin position="135"/>
        <end position="145"/>
    </location>
</feature>
<gene>
    <name evidence="2" type="ORF">PR002_g17467</name>
</gene>
<feature type="region of interest" description="Disordered" evidence="1">
    <location>
        <begin position="86"/>
        <end position="145"/>
    </location>
</feature>
<comment type="caution">
    <text evidence="2">The sequence shown here is derived from an EMBL/GenBank/DDBJ whole genome shotgun (WGS) entry which is preliminary data.</text>
</comment>
<proteinExistence type="predicted"/>
<dbReference type="Proteomes" id="UP000435112">
    <property type="component" value="Unassembled WGS sequence"/>
</dbReference>
<evidence type="ECO:0000256" key="1">
    <source>
        <dbReference type="SAM" id="MobiDB-lite"/>
    </source>
</evidence>
<protein>
    <submittedName>
        <fullName evidence="2">Uncharacterized protein</fullName>
    </submittedName>
</protein>
<organism evidence="2 3">
    <name type="scientific">Phytophthora rubi</name>
    <dbReference type="NCBI Taxonomy" id="129364"/>
    <lineage>
        <taxon>Eukaryota</taxon>
        <taxon>Sar</taxon>
        <taxon>Stramenopiles</taxon>
        <taxon>Oomycota</taxon>
        <taxon>Peronosporomycetes</taxon>
        <taxon>Peronosporales</taxon>
        <taxon>Peronosporaceae</taxon>
        <taxon>Phytophthora</taxon>
    </lineage>
</organism>
<accession>A0A6A3KBR3</accession>
<evidence type="ECO:0000313" key="2">
    <source>
        <dbReference type="EMBL" id="KAE9003008.1"/>
    </source>
</evidence>
<sequence>MSDNGDQDKLLRLLVDKFVKSDKTAHGTTQKMAQFAFWRDMRQALAANEASSGLEVLDDIAEAILDETGKAEDAFSGPILLLPKPTRMRESKGAPNINASPPTCPRVRSRRRPGRRIRPRLRPRPSPSRLPRSVRNARAHRPRGR</sequence>
<dbReference type="AlphaFoldDB" id="A0A6A3KBR3"/>